<accession>A0A6A6IZN1</accession>
<dbReference type="PROSITE" id="PS50850">
    <property type="entry name" value="MFS"/>
    <property type="match status" value="1"/>
</dbReference>
<dbReference type="InterPro" id="IPR036259">
    <property type="entry name" value="MFS_trans_sf"/>
</dbReference>
<gene>
    <name evidence="9" type="ORF">BU26DRAFT_475667</name>
</gene>
<feature type="transmembrane region" description="Helical" evidence="7">
    <location>
        <begin position="548"/>
        <end position="569"/>
    </location>
</feature>
<dbReference type="Pfam" id="PF07690">
    <property type="entry name" value="MFS_1"/>
    <property type="match status" value="1"/>
</dbReference>
<dbReference type="GO" id="GO:0005886">
    <property type="term" value="C:plasma membrane"/>
    <property type="evidence" value="ECO:0007669"/>
    <property type="project" value="TreeGrafter"/>
</dbReference>
<dbReference type="PANTHER" id="PTHR23502:SF134">
    <property type="entry name" value="MAJOR FACILITATOR SUPERFAMILY (MFS) PROFILE DOMAIN-CONTAINING PROTEIN-RELATED"/>
    <property type="match status" value="1"/>
</dbReference>
<dbReference type="Proteomes" id="UP000800094">
    <property type="component" value="Unassembled WGS sequence"/>
</dbReference>
<feature type="transmembrane region" description="Helical" evidence="7">
    <location>
        <begin position="249"/>
        <end position="272"/>
    </location>
</feature>
<evidence type="ECO:0000256" key="2">
    <source>
        <dbReference type="ARBA" id="ARBA00008335"/>
    </source>
</evidence>
<evidence type="ECO:0000313" key="10">
    <source>
        <dbReference type="Proteomes" id="UP000800094"/>
    </source>
</evidence>
<dbReference type="GeneID" id="54578873"/>
<dbReference type="InterPro" id="IPR011701">
    <property type="entry name" value="MFS"/>
</dbReference>
<proteinExistence type="inferred from homology"/>
<keyword evidence="10" id="KW-1185">Reference proteome</keyword>
<feature type="transmembrane region" description="Helical" evidence="7">
    <location>
        <begin position="416"/>
        <end position="434"/>
    </location>
</feature>
<evidence type="ECO:0000259" key="8">
    <source>
        <dbReference type="PROSITE" id="PS50850"/>
    </source>
</evidence>
<dbReference type="EMBL" id="ML987190">
    <property type="protein sequence ID" value="KAF2255040.1"/>
    <property type="molecule type" value="Genomic_DNA"/>
</dbReference>
<keyword evidence="5 7" id="KW-0472">Membrane</keyword>
<dbReference type="OrthoDB" id="6770063at2759"/>
<dbReference type="Gene3D" id="1.20.1250.20">
    <property type="entry name" value="MFS general substrate transporter like domains"/>
    <property type="match status" value="1"/>
</dbReference>
<feature type="transmembrane region" description="Helical" evidence="7">
    <location>
        <begin position="190"/>
        <end position="209"/>
    </location>
</feature>
<feature type="transmembrane region" description="Helical" evidence="7">
    <location>
        <begin position="215"/>
        <end position="237"/>
    </location>
</feature>
<feature type="transmembrane region" description="Helical" evidence="7">
    <location>
        <begin position="123"/>
        <end position="143"/>
    </location>
</feature>
<feature type="transmembrane region" description="Helical" evidence="7">
    <location>
        <begin position="378"/>
        <end position="404"/>
    </location>
</feature>
<feature type="compositionally biased region" description="Basic and acidic residues" evidence="6">
    <location>
        <begin position="50"/>
        <end position="60"/>
    </location>
</feature>
<comment type="subcellular location">
    <subcellularLocation>
        <location evidence="1">Membrane</location>
        <topology evidence="1">Multi-pass membrane protein</topology>
    </subcellularLocation>
</comment>
<feature type="domain" description="Major facilitator superfamily (MFS) profile" evidence="8">
    <location>
        <begin position="124"/>
        <end position="574"/>
    </location>
</feature>
<dbReference type="InterPro" id="IPR020846">
    <property type="entry name" value="MFS_dom"/>
</dbReference>
<feature type="transmembrane region" description="Helical" evidence="7">
    <location>
        <begin position="454"/>
        <end position="473"/>
    </location>
</feature>
<dbReference type="PANTHER" id="PTHR23502">
    <property type="entry name" value="MAJOR FACILITATOR SUPERFAMILY"/>
    <property type="match status" value="1"/>
</dbReference>
<dbReference type="GO" id="GO:0022857">
    <property type="term" value="F:transmembrane transporter activity"/>
    <property type="evidence" value="ECO:0007669"/>
    <property type="project" value="InterPro"/>
</dbReference>
<feature type="region of interest" description="Disordered" evidence="6">
    <location>
        <begin position="1"/>
        <end position="69"/>
    </location>
</feature>
<dbReference type="FunFam" id="1.20.1250.20:FF:000082">
    <property type="entry name" value="MFS multidrug transporter, putative"/>
    <property type="match status" value="1"/>
</dbReference>
<keyword evidence="3 7" id="KW-0812">Transmembrane</keyword>
<dbReference type="RefSeq" id="XP_033690044.1">
    <property type="nucleotide sequence ID" value="XM_033825543.1"/>
</dbReference>
<keyword evidence="4 7" id="KW-1133">Transmembrane helix</keyword>
<feature type="transmembrane region" description="Helical" evidence="7">
    <location>
        <begin position="155"/>
        <end position="178"/>
    </location>
</feature>
<evidence type="ECO:0000256" key="7">
    <source>
        <dbReference type="SAM" id="Phobius"/>
    </source>
</evidence>
<dbReference type="AlphaFoldDB" id="A0A6A6IZN1"/>
<name>A0A6A6IZN1_9PLEO</name>
<feature type="transmembrane region" description="Helical" evidence="7">
    <location>
        <begin position="479"/>
        <end position="506"/>
    </location>
</feature>
<organism evidence="9 10">
    <name type="scientific">Trematosphaeria pertusa</name>
    <dbReference type="NCBI Taxonomy" id="390896"/>
    <lineage>
        <taxon>Eukaryota</taxon>
        <taxon>Fungi</taxon>
        <taxon>Dikarya</taxon>
        <taxon>Ascomycota</taxon>
        <taxon>Pezizomycotina</taxon>
        <taxon>Dothideomycetes</taxon>
        <taxon>Pleosporomycetidae</taxon>
        <taxon>Pleosporales</taxon>
        <taxon>Massarineae</taxon>
        <taxon>Trematosphaeriaceae</taxon>
        <taxon>Trematosphaeria</taxon>
    </lineage>
</organism>
<reference evidence="9" key="1">
    <citation type="journal article" date="2020" name="Stud. Mycol.">
        <title>101 Dothideomycetes genomes: a test case for predicting lifestyles and emergence of pathogens.</title>
        <authorList>
            <person name="Haridas S."/>
            <person name="Albert R."/>
            <person name="Binder M."/>
            <person name="Bloem J."/>
            <person name="Labutti K."/>
            <person name="Salamov A."/>
            <person name="Andreopoulos B."/>
            <person name="Baker S."/>
            <person name="Barry K."/>
            <person name="Bills G."/>
            <person name="Bluhm B."/>
            <person name="Cannon C."/>
            <person name="Castanera R."/>
            <person name="Culley D."/>
            <person name="Daum C."/>
            <person name="Ezra D."/>
            <person name="Gonzalez J."/>
            <person name="Henrissat B."/>
            <person name="Kuo A."/>
            <person name="Liang C."/>
            <person name="Lipzen A."/>
            <person name="Lutzoni F."/>
            <person name="Magnuson J."/>
            <person name="Mondo S."/>
            <person name="Nolan M."/>
            <person name="Ohm R."/>
            <person name="Pangilinan J."/>
            <person name="Park H.-J."/>
            <person name="Ramirez L."/>
            <person name="Alfaro M."/>
            <person name="Sun H."/>
            <person name="Tritt A."/>
            <person name="Yoshinaga Y."/>
            <person name="Zwiers L.-H."/>
            <person name="Turgeon B."/>
            <person name="Goodwin S."/>
            <person name="Spatafora J."/>
            <person name="Crous P."/>
            <person name="Grigoriev I."/>
        </authorList>
    </citation>
    <scope>NUCLEOTIDE SEQUENCE</scope>
    <source>
        <strain evidence="9">CBS 122368</strain>
    </source>
</reference>
<feature type="transmembrane region" description="Helical" evidence="7">
    <location>
        <begin position="278"/>
        <end position="298"/>
    </location>
</feature>
<evidence type="ECO:0000256" key="3">
    <source>
        <dbReference type="ARBA" id="ARBA00022692"/>
    </source>
</evidence>
<protein>
    <submittedName>
        <fullName evidence="9">MFS general substrate transporter</fullName>
    </submittedName>
</protein>
<comment type="similarity">
    <text evidence="2">Belongs to the major facilitator superfamily.</text>
</comment>
<dbReference type="FunFam" id="1.20.1720.10:FF:000061">
    <property type="entry name" value="Uncharacterized protein"/>
    <property type="match status" value="1"/>
</dbReference>
<evidence type="ECO:0000256" key="1">
    <source>
        <dbReference type="ARBA" id="ARBA00004141"/>
    </source>
</evidence>
<evidence type="ECO:0000256" key="6">
    <source>
        <dbReference type="SAM" id="MobiDB-lite"/>
    </source>
</evidence>
<dbReference type="SUPFAM" id="SSF103473">
    <property type="entry name" value="MFS general substrate transporter"/>
    <property type="match status" value="1"/>
</dbReference>
<evidence type="ECO:0000256" key="5">
    <source>
        <dbReference type="ARBA" id="ARBA00023136"/>
    </source>
</evidence>
<evidence type="ECO:0000256" key="4">
    <source>
        <dbReference type="ARBA" id="ARBA00022989"/>
    </source>
</evidence>
<evidence type="ECO:0000313" key="9">
    <source>
        <dbReference type="EMBL" id="KAF2255040.1"/>
    </source>
</evidence>
<sequence length="588" mass="64942">MADPEIELPMTSSQLALDDQPSGIRTRPTNPDDVFRNASEDPTFAAFPTSDEKYNEKSDNEALSEDDEQEPGDIVYHYLTFSTELPNPTTIYPTREDQETPPHPPDLVKFTSPFEWPNSRKRVIIWVSCVITALTAFTAGAYSPGVGQMTEEWHISNVAALVGITTFTSGFAIAPMVLAPFSEINGRRPVFIASGILFVICQLCTGLTRSYAGMLVVRFFVGVGGSTFSTMVGGIVSDIYHTEDRNTPMALFSGAALFGTGWGPLVCGFIAQNTTWRWIFYVQTITCGSVVALICIIFKETRGSVLLSRKARALNKWYEAREAAGYYCFNMPDPSGSGGLVSQRIRWKVKADEERSSISKMIAISLYRPFHLLVTEPVVFWFSLWVAFSWAVLYLTLAAIPLVYQRNHGFSLQQANAVFAAMCVGSIIATFLSIYQEKIAKKYGKLASTPEGRLYFACVESACMPIGLFMFGWTSFPDIHWVVPAIAISIATIGIFAIYLAVFNYLADTYHRYASSALAAQSFCRNMLGGVFPLITTQMYNRLTFGGASSLLGGIGTLLTLVPWILVFYGPRIRARSKFASEIMDVTA</sequence>
<dbReference type="CDD" id="cd17323">
    <property type="entry name" value="MFS_Tpo1_MDR_like"/>
    <property type="match status" value="1"/>
</dbReference>